<protein>
    <recommendedName>
        <fullName evidence="6">Glycosyltransferase 61 catalytic domain-containing protein</fullName>
    </recommendedName>
</protein>
<dbReference type="AlphaFoldDB" id="A0AAD7UNY4"/>
<keyword evidence="8" id="KW-1185">Reference proteome</keyword>
<evidence type="ECO:0000256" key="3">
    <source>
        <dbReference type="ARBA" id="ARBA00023180"/>
    </source>
</evidence>
<evidence type="ECO:0000256" key="2">
    <source>
        <dbReference type="ARBA" id="ARBA00022679"/>
    </source>
</evidence>
<dbReference type="GO" id="GO:0016757">
    <property type="term" value="F:glycosyltransferase activity"/>
    <property type="evidence" value="ECO:0007669"/>
    <property type="project" value="UniProtKB-KW"/>
</dbReference>
<evidence type="ECO:0000313" key="7">
    <source>
        <dbReference type="EMBL" id="KAJ8612761.1"/>
    </source>
</evidence>
<proteinExistence type="predicted"/>
<evidence type="ECO:0000256" key="5">
    <source>
        <dbReference type="SAM" id="SignalP"/>
    </source>
</evidence>
<evidence type="ECO:0000256" key="4">
    <source>
        <dbReference type="SAM" id="MobiDB-lite"/>
    </source>
</evidence>
<reference evidence="7" key="1">
    <citation type="submission" date="2023-01" db="EMBL/GenBank/DDBJ databases">
        <title>Metagenome sequencing of chrysophaentin producing Chrysophaeum taylorii.</title>
        <authorList>
            <person name="Davison J."/>
            <person name="Bewley C."/>
        </authorList>
    </citation>
    <scope>NUCLEOTIDE SEQUENCE</scope>
    <source>
        <strain evidence="7">NIES-1699</strain>
    </source>
</reference>
<dbReference type="InterPro" id="IPR027417">
    <property type="entry name" value="P-loop_NTPase"/>
</dbReference>
<dbReference type="InterPro" id="IPR049625">
    <property type="entry name" value="Glyco_transf_61_cat"/>
</dbReference>
<name>A0AAD7UNY4_9STRA</name>
<dbReference type="Proteomes" id="UP001230188">
    <property type="component" value="Unassembled WGS sequence"/>
</dbReference>
<feature type="region of interest" description="Disordered" evidence="4">
    <location>
        <begin position="412"/>
        <end position="439"/>
    </location>
</feature>
<evidence type="ECO:0000313" key="8">
    <source>
        <dbReference type="Proteomes" id="UP001230188"/>
    </source>
</evidence>
<dbReference type="Pfam" id="PF04577">
    <property type="entry name" value="Glyco_transf_61"/>
    <property type="match status" value="1"/>
</dbReference>
<keyword evidence="1" id="KW-0328">Glycosyltransferase</keyword>
<keyword evidence="2" id="KW-0808">Transferase</keyword>
<feature type="compositionally biased region" description="Acidic residues" evidence="4">
    <location>
        <begin position="412"/>
        <end position="427"/>
    </location>
</feature>
<dbReference type="InterPro" id="IPR007657">
    <property type="entry name" value="Glycosyltransferase_61"/>
</dbReference>
<organism evidence="7 8">
    <name type="scientific">Chrysophaeum taylorii</name>
    <dbReference type="NCBI Taxonomy" id="2483200"/>
    <lineage>
        <taxon>Eukaryota</taxon>
        <taxon>Sar</taxon>
        <taxon>Stramenopiles</taxon>
        <taxon>Ochrophyta</taxon>
        <taxon>Pelagophyceae</taxon>
        <taxon>Pelagomonadales</taxon>
        <taxon>Pelagomonadaceae</taxon>
        <taxon>Chrysophaeum</taxon>
    </lineage>
</organism>
<gene>
    <name evidence="7" type="ORF">CTAYLR_010395</name>
</gene>
<keyword evidence="3" id="KW-0325">Glycoprotein</keyword>
<dbReference type="EMBL" id="JAQMWT010000041">
    <property type="protein sequence ID" value="KAJ8612761.1"/>
    <property type="molecule type" value="Genomic_DNA"/>
</dbReference>
<comment type="caution">
    <text evidence="7">The sequence shown here is derived from an EMBL/GenBank/DDBJ whole genome shotgun (WGS) entry which is preliminary data.</text>
</comment>
<dbReference type="Gene3D" id="3.40.50.300">
    <property type="entry name" value="P-loop containing nucleotide triphosphate hydrolases"/>
    <property type="match status" value="1"/>
</dbReference>
<sequence length="931" mass="102392">MANASCFFLTTAAAAAAMARSTTVTVGSHDTVPNAQTWSRLGWTSLNSTSPVVALNIHDPSRGVCRPALGKSSTCLGEETLLAASKWGLFFHGGTDSIVGRRVDTALSLETCDVEFDETVFVLNILTWQVGHLLVDILEPLFYATGGDKAHLFFHVANADEQRVLSDKLSLVDADTPFSLLRRFTDHRVRARAELADLGRACFADLRLELDASQTYYASAGTATPSLRERYRRFKAFLDVDAPKSSGGGGKNRVVLVRRKGSRELLNFETLKKAAAEEVAARSKSLEVVSLEDEPFSRQREILAAADVLVAQYGTAAHNVVFMRPGAVLLLLLQPGWCSFAWHYALQANLSGVGTVRVCAPGTPRAFRWTHRAWLQGPWITKDAAFEIDESLFRRALVAALDAEDGVAVFGLEEEDDDDDDEEEDDAGGPRVHASDARVESEGGLAKVMLVLEVVGAAPRNDQEVLLGLPREVLDSERVRLCVAAPVGADAACFKASAFNEFSTLDLRVAWQERVTLRCWLELDGTELAASETYWTGRVVAETPGLGLATITHSPRPISADGEPLVLDWRVFRPGETLEVAVASRRGGEATLVARLDVRLELQRNVAAFCRRVLGEVRCADLTEAVDALARRRLRAARLGLPIAQATPTRERPFVFLHNEKTAGSSLRRHIAASARRLGVAFYVPCYDADAVYHQDERCYAFDLENASLANGGDRAELAVVAGHFQWGVWGRADHPACFTMVRHPVDRAISLYYERVFQRDDDLGGRRLNDLQPDYFQWLLEEFKGSAFGKYRDEGMCDAACKMLLGLNLHKGRGPADLELLRRNRPDLFAAAAGGALFLNASLAADRLKQCVVGFQDDAPATRRALAAWFPWLTLADEDRLNSGFSDVEDRHALRHDLRARLEACNACDLALYDVALQLKRRQEAALVDS</sequence>
<dbReference type="PANTHER" id="PTHR20961">
    <property type="entry name" value="GLYCOSYLTRANSFERASE"/>
    <property type="match status" value="1"/>
</dbReference>
<evidence type="ECO:0000256" key="1">
    <source>
        <dbReference type="ARBA" id="ARBA00022676"/>
    </source>
</evidence>
<keyword evidence="5" id="KW-0732">Signal</keyword>
<accession>A0AAD7UNY4</accession>
<feature type="chain" id="PRO_5042266771" description="Glycosyltransferase 61 catalytic domain-containing protein" evidence="5">
    <location>
        <begin position="22"/>
        <end position="931"/>
    </location>
</feature>
<feature type="signal peptide" evidence="5">
    <location>
        <begin position="1"/>
        <end position="21"/>
    </location>
</feature>
<feature type="domain" description="Glycosyltransferase 61 catalytic" evidence="6">
    <location>
        <begin position="131"/>
        <end position="329"/>
    </location>
</feature>
<evidence type="ECO:0000259" key="6">
    <source>
        <dbReference type="Pfam" id="PF04577"/>
    </source>
</evidence>